<sequence length="80" mass="8113">MVLQSLLKGVSLLRGVAAIAKSGRPARGWRCVKATAAPDSELRTKAGSALQPAALRGYALPASSGTDASRDPVPAKVSQG</sequence>
<comment type="caution">
    <text evidence="2">The sequence shown here is derived from an EMBL/GenBank/DDBJ whole genome shotgun (WGS) entry which is preliminary data.</text>
</comment>
<name>A0ABR1SEC9_9PEZI</name>
<keyword evidence="3" id="KW-1185">Reference proteome</keyword>
<evidence type="ECO:0000313" key="3">
    <source>
        <dbReference type="Proteomes" id="UP001444661"/>
    </source>
</evidence>
<evidence type="ECO:0000256" key="1">
    <source>
        <dbReference type="SAM" id="MobiDB-lite"/>
    </source>
</evidence>
<dbReference type="Proteomes" id="UP001444661">
    <property type="component" value="Unassembled WGS sequence"/>
</dbReference>
<organism evidence="2 3">
    <name type="scientific">Apiospora rasikravindrae</name>
    <dbReference type="NCBI Taxonomy" id="990691"/>
    <lineage>
        <taxon>Eukaryota</taxon>
        <taxon>Fungi</taxon>
        <taxon>Dikarya</taxon>
        <taxon>Ascomycota</taxon>
        <taxon>Pezizomycotina</taxon>
        <taxon>Sordariomycetes</taxon>
        <taxon>Xylariomycetidae</taxon>
        <taxon>Amphisphaeriales</taxon>
        <taxon>Apiosporaceae</taxon>
        <taxon>Apiospora</taxon>
    </lineage>
</organism>
<proteinExistence type="predicted"/>
<reference evidence="2 3" key="1">
    <citation type="submission" date="2023-01" db="EMBL/GenBank/DDBJ databases">
        <title>Analysis of 21 Apiospora genomes using comparative genomics revels a genus with tremendous synthesis potential of carbohydrate active enzymes and secondary metabolites.</title>
        <authorList>
            <person name="Sorensen T."/>
        </authorList>
    </citation>
    <scope>NUCLEOTIDE SEQUENCE [LARGE SCALE GENOMIC DNA]</scope>
    <source>
        <strain evidence="2 3">CBS 33761</strain>
    </source>
</reference>
<protein>
    <submittedName>
        <fullName evidence="2">Uncharacterized protein</fullName>
    </submittedName>
</protein>
<dbReference type="EMBL" id="JAQQWK010000010">
    <property type="protein sequence ID" value="KAK8030201.1"/>
    <property type="molecule type" value="Genomic_DNA"/>
</dbReference>
<accession>A0ABR1SEC9</accession>
<evidence type="ECO:0000313" key="2">
    <source>
        <dbReference type="EMBL" id="KAK8030201.1"/>
    </source>
</evidence>
<feature type="region of interest" description="Disordered" evidence="1">
    <location>
        <begin position="61"/>
        <end position="80"/>
    </location>
</feature>
<gene>
    <name evidence="2" type="ORF">PG993_011492</name>
</gene>